<dbReference type="SUPFAM" id="SSF46689">
    <property type="entry name" value="Homeodomain-like"/>
    <property type="match status" value="1"/>
</dbReference>
<comment type="subcellular location">
    <subcellularLocation>
        <location evidence="1">Nucleus</location>
    </subcellularLocation>
</comment>
<protein>
    <submittedName>
        <fullName evidence="2">Transposable element Tcb2 transposase</fullName>
    </submittedName>
</protein>
<proteinExistence type="predicted"/>
<name>A0A8X6RU78_TRICX</name>
<evidence type="ECO:0000313" key="3">
    <source>
        <dbReference type="Proteomes" id="UP000887159"/>
    </source>
</evidence>
<evidence type="ECO:0000313" key="2">
    <source>
        <dbReference type="EMBL" id="GFY01154.1"/>
    </source>
</evidence>
<dbReference type="InterPro" id="IPR009057">
    <property type="entry name" value="Homeodomain-like_sf"/>
</dbReference>
<comment type="caution">
    <text evidence="2">The sequence shown here is derived from an EMBL/GenBank/DDBJ whole genome shotgun (WGS) entry which is preliminary data.</text>
</comment>
<reference evidence="2" key="1">
    <citation type="submission" date="2020-08" db="EMBL/GenBank/DDBJ databases">
        <title>Multicomponent nature underlies the extraordinary mechanical properties of spider dragline silk.</title>
        <authorList>
            <person name="Kono N."/>
            <person name="Nakamura H."/>
            <person name="Mori M."/>
            <person name="Yoshida Y."/>
            <person name="Ohtoshi R."/>
            <person name="Malay A.D."/>
            <person name="Moran D.A.P."/>
            <person name="Tomita M."/>
            <person name="Numata K."/>
            <person name="Arakawa K."/>
        </authorList>
    </citation>
    <scope>NUCLEOTIDE SEQUENCE</scope>
</reference>
<dbReference type="AlphaFoldDB" id="A0A8X6RU78"/>
<accession>A0A8X6RU78</accession>
<dbReference type="GO" id="GO:0005634">
    <property type="term" value="C:nucleus"/>
    <property type="evidence" value="ECO:0007669"/>
    <property type="project" value="UniProtKB-SubCell"/>
</dbReference>
<organism evidence="2 3">
    <name type="scientific">Trichonephila clavipes</name>
    <name type="common">Golden silk orbweaver</name>
    <name type="synonym">Nephila clavipes</name>
    <dbReference type="NCBI Taxonomy" id="2585209"/>
    <lineage>
        <taxon>Eukaryota</taxon>
        <taxon>Metazoa</taxon>
        <taxon>Ecdysozoa</taxon>
        <taxon>Arthropoda</taxon>
        <taxon>Chelicerata</taxon>
        <taxon>Arachnida</taxon>
        <taxon>Araneae</taxon>
        <taxon>Araneomorphae</taxon>
        <taxon>Entelegynae</taxon>
        <taxon>Araneoidea</taxon>
        <taxon>Nephilidae</taxon>
        <taxon>Trichonephila</taxon>
    </lineage>
</organism>
<keyword evidence="3" id="KW-1185">Reference proteome</keyword>
<dbReference type="EMBL" id="BMAU01021225">
    <property type="protein sequence ID" value="GFY01154.1"/>
    <property type="molecule type" value="Genomic_DNA"/>
</dbReference>
<dbReference type="Proteomes" id="UP000887159">
    <property type="component" value="Unassembled WGS sequence"/>
</dbReference>
<evidence type="ECO:0000256" key="1">
    <source>
        <dbReference type="ARBA" id="ARBA00004123"/>
    </source>
</evidence>
<gene>
    <name evidence="2" type="primary">X975_17570</name>
    <name evidence="2" type="ORF">TNCV_5076211</name>
</gene>
<sequence length="76" mass="8679">MASRKRMEDSERWRAVGRIGVGQSITDVALFFVVHHSVISRLWKQFQTTQTVVRRPVGGRPRVTTPAEDRYIAIVA</sequence>